<dbReference type="RefSeq" id="WP_039782685.1">
    <property type="nucleotide sequence ID" value="NZ_JAAXOR010000003.1"/>
</dbReference>
<dbReference type="AlphaFoldDB" id="A0A231HDW1"/>
<evidence type="ECO:0000256" key="3">
    <source>
        <dbReference type="RuleBase" id="RU003457"/>
    </source>
</evidence>
<evidence type="ECO:0000256" key="2">
    <source>
        <dbReference type="PIRSR" id="PIRSR006232-1"/>
    </source>
</evidence>
<dbReference type="Gene3D" id="2.60.120.10">
    <property type="entry name" value="Jelly Rolls"/>
    <property type="match status" value="2"/>
</dbReference>
<feature type="domain" description="Pirin C-terminal" evidence="5">
    <location>
        <begin position="202"/>
        <end position="311"/>
    </location>
</feature>
<dbReference type="EMBL" id="NGAF01000001">
    <property type="protein sequence ID" value="OXR46897.1"/>
    <property type="molecule type" value="Genomic_DNA"/>
</dbReference>
<feature type="domain" description="Pirin N-terminal" evidence="4">
    <location>
        <begin position="42"/>
        <end position="147"/>
    </location>
</feature>
<comment type="similarity">
    <text evidence="1 3">Belongs to the pirin family.</text>
</comment>
<dbReference type="InterPro" id="IPR014710">
    <property type="entry name" value="RmlC-like_jellyroll"/>
</dbReference>
<keyword evidence="6" id="KW-0560">Oxidoreductase</keyword>
<evidence type="ECO:0000256" key="1">
    <source>
        <dbReference type="ARBA" id="ARBA00008416"/>
    </source>
</evidence>
<organism evidence="6 7">
    <name type="scientific">Nocardia cerradoensis</name>
    <dbReference type="NCBI Taxonomy" id="85688"/>
    <lineage>
        <taxon>Bacteria</taxon>
        <taxon>Bacillati</taxon>
        <taxon>Actinomycetota</taxon>
        <taxon>Actinomycetes</taxon>
        <taxon>Mycobacteriales</taxon>
        <taxon>Nocardiaceae</taxon>
        <taxon>Nocardia</taxon>
    </lineage>
</organism>
<dbReference type="Pfam" id="PF02678">
    <property type="entry name" value="Pirin"/>
    <property type="match status" value="1"/>
</dbReference>
<dbReference type="PANTHER" id="PTHR13903:SF8">
    <property type="entry name" value="PIRIN"/>
    <property type="match status" value="1"/>
</dbReference>
<dbReference type="InterPro" id="IPR012093">
    <property type="entry name" value="Pirin"/>
</dbReference>
<dbReference type="SUPFAM" id="SSF51182">
    <property type="entry name" value="RmlC-like cupins"/>
    <property type="match status" value="1"/>
</dbReference>
<evidence type="ECO:0000259" key="4">
    <source>
        <dbReference type="Pfam" id="PF02678"/>
    </source>
</evidence>
<dbReference type="CDD" id="cd02247">
    <property type="entry name" value="cupin_pirin_C"/>
    <property type="match status" value="1"/>
</dbReference>
<dbReference type="GO" id="GO:0046872">
    <property type="term" value="F:metal ion binding"/>
    <property type="evidence" value="ECO:0007669"/>
    <property type="project" value="UniProtKB-KW"/>
</dbReference>
<dbReference type="CDD" id="cd02909">
    <property type="entry name" value="cupin_pirin_N"/>
    <property type="match status" value="1"/>
</dbReference>
<proteinExistence type="inferred from homology"/>
<feature type="binding site" evidence="2">
    <location>
        <position position="81"/>
    </location>
    <ligand>
        <name>Fe cation</name>
        <dbReference type="ChEBI" id="CHEBI:24875"/>
    </ligand>
</feature>
<evidence type="ECO:0000259" key="5">
    <source>
        <dbReference type="Pfam" id="PF05726"/>
    </source>
</evidence>
<keyword evidence="2" id="KW-0408">Iron</keyword>
<comment type="cofactor">
    <cofactor evidence="2">
        <name>Fe cation</name>
        <dbReference type="ChEBI" id="CHEBI:24875"/>
    </cofactor>
    <text evidence="2">Binds 1 Fe cation per subunit.</text>
</comment>
<accession>A0A231HDW1</accession>
<dbReference type="InterPro" id="IPR003829">
    <property type="entry name" value="Pirin_N_dom"/>
</dbReference>
<protein>
    <submittedName>
        <fullName evidence="6">Putative quercetin 2,3-dioxygenase</fullName>
        <ecNumber evidence="6">1.13.11.24</ecNumber>
    </submittedName>
</protein>
<feature type="binding site" evidence="2">
    <location>
        <position position="125"/>
    </location>
    <ligand>
        <name>Fe cation</name>
        <dbReference type="ChEBI" id="CHEBI:24875"/>
    </ligand>
</feature>
<dbReference type="PIRSF" id="PIRSF006232">
    <property type="entry name" value="Pirin"/>
    <property type="match status" value="1"/>
</dbReference>
<name>A0A231HDW1_9NOCA</name>
<comment type="caution">
    <text evidence="6">The sequence shown here is derived from an EMBL/GenBank/DDBJ whole genome shotgun (WGS) entry which is preliminary data.</text>
</comment>
<dbReference type="Proteomes" id="UP000215506">
    <property type="component" value="Unassembled WGS sequence"/>
</dbReference>
<feature type="binding site" evidence="2">
    <location>
        <position position="83"/>
    </location>
    <ligand>
        <name>Fe cation</name>
        <dbReference type="ChEBI" id="CHEBI:24875"/>
    </ligand>
</feature>
<dbReference type="GO" id="GO:0008127">
    <property type="term" value="F:quercetin 2,3-dioxygenase activity"/>
    <property type="evidence" value="ECO:0007669"/>
    <property type="project" value="UniProtKB-EC"/>
</dbReference>
<dbReference type="PANTHER" id="PTHR13903">
    <property type="entry name" value="PIRIN-RELATED"/>
    <property type="match status" value="1"/>
</dbReference>
<gene>
    <name evidence="6" type="ORF">B7C42_00011</name>
</gene>
<dbReference type="Pfam" id="PF05726">
    <property type="entry name" value="Pirin_C"/>
    <property type="match status" value="1"/>
</dbReference>
<dbReference type="EC" id="1.13.11.24" evidence="6"/>
<evidence type="ECO:0000313" key="6">
    <source>
        <dbReference type="EMBL" id="OXR46897.1"/>
    </source>
</evidence>
<keyword evidence="7" id="KW-1185">Reference proteome</keyword>
<keyword evidence="2" id="KW-0479">Metal-binding</keyword>
<sequence length="325" mass="35012">MPAITVDDILVLPRLPRPEQTMRQRPVRTVTTAHKQLEGAGFEVRRPFPSLDVRTADPFILLDHMGPVAYEPYQAKGAPWHPHRGFETVTYMIDGTMVHHDSNGGGGTIAEGDTQWMTAGSGILHDELPAEELVISGGVFHGVQLWVNLPRSLKMADPRYQDLRASELTLVTSHDGGALVRIIAGNVGGYEGPGSTYTPIAYAHASISPGARLETPWPQEFTAMAYVLAGSGTVGDEGRTLTEGQLAVLGHGEAVALAADDRQEGPTGQFEVLLLGGAPIREPVVQYGPFVMNSKQEIIDAVTDFEAGRMGHIPAEHMTGRRLGE</sequence>
<keyword evidence="6" id="KW-0223">Dioxygenase</keyword>
<dbReference type="InterPro" id="IPR008778">
    <property type="entry name" value="Pirin_C_dom"/>
</dbReference>
<evidence type="ECO:0000313" key="7">
    <source>
        <dbReference type="Proteomes" id="UP000215506"/>
    </source>
</evidence>
<feature type="binding site" evidence="2">
    <location>
        <position position="127"/>
    </location>
    <ligand>
        <name>Fe cation</name>
        <dbReference type="ChEBI" id="CHEBI:24875"/>
    </ligand>
</feature>
<reference evidence="6 7" key="1">
    <citation type="submission" date="2017-07" db="EMBL/GenBank/DDBJ databases">
        <title>First draft Genome Sequence of Nocardia cerradoensis isolated from human infection.</title>
        <authorList>
            <person name="Carrasco G."/>
        </authorList>
    </citation>
    <scope>NUCLEOTIDE SEQUENCE [LARGE SCALE GENOMIC DNA]</scope>
    <source>
        <strain evidence="6 7">CNM20130759</strain>
    </source>
</reference>
<dbReference type="InterPro" id="IPR011051">
    <property type="entry name" value="RmlC_Cupin_sf"/>
</dbReference>